<feature type="compositionally biased region" description="Polar residues" evidence="6">
    <location>
        <begin position="1"/>
        <end position="19"/>
    </location>
</feature>
<dbReference type="EMBL" id="JBBPBN010000015">
    <property type="protein sequence ID" value="KAK9022968.1"/>
    <property type="molecule type" value="Genomic_DNA"/>
</dbReference>
<protein>
    <recommendedName>
        <fullName evidence="7">Myb/SANT-like DNA-binding domain-containing protein</fullName>
    </recommendedName>
</protein>
<evidence type="ECO:0000313" key="8">
    <source>
        <dbReference type="EMBL" id="KAK9022968.1"/>
    </source>
</evidence>
<evidence type="ECO:0000256" key="4">
    <source>
        <dbReference type="ARBA" id="ARBA00023163"/>
    </source>
</evidence>
<evidence type="ECO:0000256" key="1">
    <source>
        <dbReference type="ARBA" id="ARBA00004123"/>
    </source>
</evidence>
<keyword evidence="4" id="KW-0804">Transcription</keyword>
<evidence type="ECO:0000313" key="9">
    <source>
        <dbReference type="Proteomes" id="UP001396334"/>
    </source>
</evidence>
<dbReference type="Gene3D" id="1.10.10.60">
    <property type="entry name" value="Homeodomain-like"/>
    <property type="match status" value="1"/>
</dbReference>
<keyword evidence="3" id="KW-0238">DNA-binding</keyword>
<evidence type="ECO:0000259" key="7">
    <source>
        <dbReference type="Pfam" id="PF13837"/>
    </source>
</evidence>
<dbReference type="InterPro" id="IPR044822">
    <property type="entry name" value="Myb_DNA-bind_4"/>
</dbReference>
<dbReference type="Pfam" id="PF13837">
    <property type="entry name" value="Myb_DNA-bind_4"/>
    <property type="match status" value="1"/>
</dbReference>
<name>A0ABR2SCI9_9ROSI</name>
<gene>
    <name evidence="8" type="ORF">V6N11_003204</name>
</gene>
<evidence type="ECO:0000256" key="6">
    <source>
        <dbReference type="SAM" id="MobiDB-lite"/>
    </source>
</evidence>
<organism evidence="8 9">
    <name type="scientific">Hibiscus sabdariffa</name>
    <name type="common">roselle</name>
    <dbReference type="NCBI Taxonomy" id="183260"/>
    <lineage>
        <taxon>Eukaryota</taxon>
        <taxon>Viridiplantae</taxon>
        <taxon>Streptophyta</taxon>
        <taxon>Embryophyta</taxon>
        <taxon>Tracheophyta</taxon>
        <taxon>Spermatophyta</taxon>
        <taxon>Magnoliopsida</taxon>
        <taxon>eudicotyledons</taxon>
        <taxon>Gunneridae</taxon>
        <taxon>Pentapetalae</taxon>
        <taxon>rosids</taxon>
        <taxon>malvids</taxon>
        <taxon>Malvales</taxon>
        <taxon>Malvaceae</taxon>
        <taxon>Malvoideae</taxon>
        <taxon>Hibiscus</taxon>
    </lineage>
</organism>
<dbReference type="Proteomes" id="UP001396334">
    <property type="component" value="Unassembled WGS sequence"/>
</dbReference>
<evidence type="ECO:0000256" key="2">
    <source>
        <dbReference type="ARBA" id="ARBA00023015"/>
    </source>
</evidence>
<feature type="domain" description="Myb/SANT-like DNA-binding" evidence="7">
    <location>
        <begin position="28"/>
        <end position="97"/>
    </location>
</feature>
<comment type="subcellular location">
    <subcellularLocation>
        <location evidence="1">Nucleus</location>
    </subcellularLocation>
</comment>
<keyword evidence="9" id="KW-1185">Reference proteome</keyword>
<sequence>MEALQNLTEKQSKTTASFDSENHNEKANGWHKAEVSKLIQLITAMEPRFQQGGYSVEIVLCEEIVAKMGCLGFKRSGSMCKNKWDILKKTKDMIGNKKKNGRRIQEDTIIISSKMSRCTVLKDSRH</sequence>
<dbReference type="PANTHER" id="PTHR21654">
    <property type="entry name" value="FI21293P1"/>
    <property type="match status" value="1"/>
</dbReference>
<proteinExistence type="predicted"/>
<keyword evidence="5" id="KW-0539">Nucleus</keyword>
<reference evidence="8 9" key="1">
    <citation type="journal article" date="2024" name="G3 (Bethesda)">
        <title>Genome assembly of Hibiscus sabdariffa L. provides insights into metabolisms of medicinal natural products.</title>
        <authorList>
            <person name="Kim T."/>
        </authorList>
    </citation>
    <scope>NUCLEOTIDE SEQUENCE [LARGE SCALE GENOMIC DNA]</scope>
    <source>
        <strain evidence="8">TK-2024</strain>
        <tissue evidence="8">Old leaves</tissue>
    </source>
</reference>
<feature type="compositionally biased region" description="Basic and acidic residues" evidence="6">
    <location>
        <begin position="20"/>
        <end position="29"/>
    </location>
</feature>
<accession>A0ABR2SCI9</accession>
<keyword evidence="2" id="KW-0805">Transcription regulation</keyword>
<comment type="caution">
    <text evidence="8">The sequence shown here is derived from an EMBL/GenBank/DDBJ whole genome shotgun (WGS) entry which is preliminary data.</text>
</comment>
<feature type="region of interest" description="Disordered" evidence="6">
    <location>
        <begin position="1"/>
        <end position="29"/>
    </location>
</feature>
<evidence type="ECO:0000256" key="3">
    <source>
        <dbReference type="ARBA" id="ARBA00023125"/>
    </source>
</evidence>
<evidence type="ECO:0000256" key="5">
    <source>
        <dbReference type="ARBA" id="ARBA00023242"/>
    </source>
</evidence>
<dbReference type="PANTHER" id="PTHR21654:SF60">
    <property type="entry name" value="TRIHELIX TRANSCRIPTION FACTOR PTL"/>
    <property type="match status" value="1"/>
</dbReference>